<evidence type="ECO:0000313" key="1">
    <source>
        <dbReference type="EMBL" id="SHL13942.1"/>
    </source>
</evidence>
<protein>
    <submittedName>
        <fullName evidence="1">Uncharacterized protein</fullName>
    </submittedName>
</protein>
<organism evidence="1 2">
    <name type="scientific">Chryseobacterium polytrichastri</name>
    <dbReference type="NCBI Taxonomy" id="1302687"/>
    <lineage>
        <taxon>Bacteria</taxon>
        <taxon>Pseudomonadati</taxon>
        <taxon>Bacteroidota</taxon>
        <taxon>Flavobacteriia</taxon>
        <taxon>Flavobacteriales</taxon>
        <taxon>Weeksellaceae</taxon>
        <taxon>Chryseobacterium group</taxon>
        <taxon>Chryseobacterium</taxon>
    </lineage>
</organism>
<dbReference type="EMBL" id="FRAV01000012">
    <property type="protein sequence ID" value="SHL13942.1"/>
    <property type="molecule type" value="Genomic_DNA"/>
</dbReference>
<sequence>MILVSLAYEIENKISDLELYTRYLGYDCNAGLFYL</sequence>
<dbReference type="Proteomes" id="UP000184364">
    <property type="component" value="Unassembled WGS sequence"/>
</dbReference>
<keyword evidence="2" id="KW-1185">Reference proteome</keyword>
<dbReference type="AlphaFoldDB" id="A0A1M6Y744"/>
<accession>A0A1M6Y744</accession>
<proteinExistence type="predicted"/>
<dbReference type="STRING" id="1302687.SAMN05444267_1012107"/>
<gene>
    <name evidence="1" type="ORF">SAMN05444267_1012107</name>
</gene>
<name>A0A1M6Y744_9FLAO</name>
<reference evidence="2" key="1">
    <citation type="submission" date="2016-11" db="EMBL/GenBank/DDBJ databases">
        <authorList>
            <person name="Varghese N."/>
            <person name="Submissions S."/>
        </authorList>
    </citation>
    <scope>NUCLEOTIDE SEQUENCE [LARGE SCALE GENOMIC DNA]</scope>
    <source>
        <strain evidence="2">DSM 26899</strain>
    </source>
</reference>
<evidence type="ECO:0000313" key="2">
    <source>
        <dbReference type="Proteomes" id="UP000184364"/>
    </source>
</evidence>